<feature type="transmembrane region" description="Helical" evidence="1">
    <location>
        <begin position="69"/>
        <end position="87"/>
    </location>
</feature>
<protein>
    <submittedName>
        <fullName evidence="2">Uncharacterized protein</fullName>
    </submittedName>
</protein>
<evidence type="ECO:0000313" key="3">
    <source>
        <dbReference type="Proteomes" id="UP001162131"/>
    </source>
</evidence>
<proteinExistence type="predicted"/>
<feature type="transmembrane region" description="Helical" evidence="1">
    <location>
        <begin position="309"/>
        <end position="328"/>
    </location>
</feature>
<dbReference type="Proteomes" id="UP001162131">
    <property type="component" value="Unassembled WGS sequence"/>
</dbReference>
<feature type="transmembrane region" description="Helical" evidence="1">
    <location>
        <begin position="204"/>
        <end position="228"/>
    </location>
</feature>
<keyword evidence="3" id="KW-1185">Reference proteome</keyword>
<reference evidence="2" key="1">
    <citation type="submission" date="2021-09" db="EMBL/GenBank/DDBJ databases">
        <authorList>
            <consortium name="AG Swart"/>
            <person name="Singh M."/>
            <person name="Singh A."/>
            <person name="Seah K."/>
            <person name="Emmerich C."/>
        </authorList>
    </citation>
    <scope>NUCLEOTIDE SEQUENCE</scope>
    <source>
        <strain evidence="2">ATCC30299</strain>
    </source>
</reference>
<evidence type="ECO:0000313" key="2">
    <source>
        <dbReference type="EMBL" id="CAG9321112.1"/>
    </source>
</evidence>
<dbReference type="EMBL" id="CAJZBQ010000027">
    <property type="protein sequence ID" value="CAG9321112.1"/>
    <property type="molecule type" value="Genomic_DNA"/>
</dbReference>
<keyword evidence="1" id="KW-0812">Transmembrane</keyword>
<sequence>MKSQELIDTPVFIYSDTTFETLREINEDASPNINYENLDDYTTLSKDEIQDIPGGWLYSRYTEQHIEKMRLFHILGVAFEAIGLLLGEALVASDTYHSVNSFSPQHFFILAGWIFILSLGIFFLYMLYSQTLASREIMVNQLGYLAFAVYALNSIYLSLRNFTELLFVNIICTVLLTALMIIVFRLHRRVKYEDDGRYVVSRSVFLGVHAKISLLLGWLLILFLHRIFICLSFSETSYNLLGWPNENWSILALCLAFAIGVIFMSTYKDVFYAISLVYSFIGIYVMQNHSHICKSVMQENCSEEVGTCAIALASIFLIFILITLIFYYDTVCYKKRRIVPSNL</sequence>
<keyword evidence="1" id="KW-1133">Transmembrane helix</keyword>
<feature type="transmembrane region" description="Helical" evidence="1">
    <location>
        <begin position="165"/>
        <end position="184"/>
    </location>
</feature>
<feature type="transmembrane region" description="Helical" evidence="1">
    <location>
        <begin position="271"/>
        <end position="289"/>
    </location>
</feature>
<name>A0AAU9IZA0_9CILI</name>
<evidence type="ECO:0000256" key="1">
    <source>
        <dbReference type="SAM" id="Phobius"/>
    </source>
</evidence>
<gene>
    <name evidence="2" type="ORF">BSTOLATCC_MIC27682</name>
</gene>
<feature type="transmembrane region" description="Helical" evidence="1">
    <location>
        <begin position="139"/>
        <end position="159"/>
    </location>
</feature>
<feature type="transmembrane region" description="Helical" evidence="1">
    <location>
        <begin position="107"/>
        <end position="127"/>
    </location>
</feature>
<keyword evidence="1" id="KW-0472">Membrane</keyword>
<dbReference type="AlphaFoldDB" id="A0AAU9IZA0"/>
<feature type="transmembrane region" description="Helical" evidence="1">
    <location>
        <begin position="248"/>
        <end position="264"/>
    </location>
</feature>
<organism evidence="2 3">
    <name type="scientific">Blepharisma stoltei</name>
    <dbReference type="NCBI Taxonomy" id="1481888"/>
    <lineage>
        <taxon>Eukaryota</taxon>
        <taxon>Sar</taxon>
        <taxon>Alveolata</taxon>
        <taxon>Ciliophora</taxon>
        <taxon>Postciliodesmatophora</taxon>
        <taxon>Heterotrichea</taxon>
        <taxon>Heterotrichida</taxon>
        <taxon>Blepharismidae</taxon>
        <taxon>Blepharisma</taxon>
    </lineage>
</organism>
<comment type="caution">
    <text evidence="2">The sequence shown here is derived from an EMBL/GenBank/DDBJ whole genome shotgun (WGS) entry which is preliminary data.</text>
</comment>
<accession>A0AAU9IZA0</accession>